<proteinExistence type="inferred from homology"/>
<evidence type="ECO:0000256" key="3">
    <source>
        <dbReference type="ARBA" id="ARBA00022741"/>
    </source>
</evidence>
<comment type="similarity">
    <text evidence="7">Belongs to the shikimate kinase family.</text>
</comment>
<feature type="binding site" evidence="7">
    <location>
        <position position="126"/>
    </location>
    <ligand>
        <name>ATP</name>
        <dbReference type="ChEBI" id="CHEBI:30616"/>
    </ligand>
</feature>
<dbReference type="PRINTS" id="PR01100">
    <property type="entry name" value="SHIKIMTKNASE"/>
</dbReference>
<keyword evidence="7" id="KW-0460">Magnesium</keyword>
<evidence type="ECO:0000256" key="4">
    <source>
        <dbReference type="ARBA" id="ARBA00022777"/>
    </source>
</evidence>
<dbReference type="KEGG" id="ibu:IB211_03077"/>
<comment type="caution">
    <text evidence="7">Lacks conserved residue(s) required for the propagation of feature annotation.</text>
</comment>
<evidence type="ECO:0000313" key="8">
    <source>
        <dbReference type="EMBL" id="ALP95468.1"/>
    </source>
</evidence>
<dbReference type="HAMAP" id="MF_00109">
    <property type="entry name" value="Shikimate_kinase"/>
    <property type="match status" value="1"/>
</dbReference>
<comment type="subunit">
    <text evidence="7">Monomer.</text>
</comment>
<dbReference type="eggNOG" id="COG0703">
    <property type="taxonomic scope" value="Bacteria"/>
</dbReference>
<keyword evidence="9" id="KW-1185">Reference proteome</keyword>
<comment type="catalytic activity">
    <reaction evidence="7">
        <text>shikimate + ATP = 3-phosphoshikimate + ADP + H(+)</text>
        <dbReference type="Rhea" id="RHEA:13121"/>
        <dbReference type="ChEBI" id="CHEBI:15378"/>
        <dbReference type="ChEBI" id="CHEBI:30616"/>
        <dbReference type="ChEBI" id="CHEBI:36208"/>
        <dbReference type="ChEBI" id="CHEBI:145989"/>
        <dbReference type="ChEBI" id="CHEBI:456216"/>
        <dbReference type="EC" id="2.7.1.71"/>
    </reaction>
</comment>
<feature type="binding site" evidence="7">
    <location>
        <position position="43"/>
    </location>
    <ligand>
        <name>substrate</name>
    </ligand>
</feature>
<feature type="binding site" evidence="7">
    <location>
        <begin position="21"/>
        <end position="26"/>
    </location>
    <ligand>
        <name>ATP</name>
        <dbReference type="ChEBI" id="CHEBI:30616"/>
    </ligand>
</feature>
<dbReference type="EC" id="2.7.1.71" evidence="7"/>
<dbReference type="CDD" id="cd00464">
    <property type="entry name" value="SK"/>
    <property type="match status" value="1"/>
</dbReference>
<comment type="pathway">
    <text evidence="7">Metabolic intermediate biosynthesis; chorismate biosynthesis; chorismate from D-erythrose 4-phosphate and phosphoenolpyruvate: step 5/7.</text>
</comment>
<keyword evidence="7" id="KW-0479">Metal-binding</keyword>
<evidence type="ECO:0000256" key="6">
    <source>
        <dbReference type="ARBA" id="ARBA00023141"/>
    </source>
</evidence>
<keyword evidence="1 7" id="KW-0028">Amino-acid biosynthesis</keyword>
<keyword evidence="2 7" id="KW-0808">Transferase</keyword>
<protein>
    <recommendedName>
        <fullName evidence="7">Shikimate kinase</fullName>
        <shortName evidence="7">SK</shortName>
        <ecNumber evidence="7">2.7.1.71</ecNumber>
    </recommendedName>
</protein>
<reference evidence="9" key="2">
    <citation type="submission" date="2015-04" db="EMBL/GenBank/DDBJ databases">
        <title>A butyrogenic pathway from the amino acid lysine in a human gut commensal.</title>
        <authorList>
            <person name="de Vos W.M."/>
            <person name="Bui N.T.P."/>
            <person name="Plugge C.M."/>
            <person name="Ritari J."/>
        </authorList>
    </citation>
    <scope>NUCLEOTIDE SEQUENCE [LARGE SCALE GENOMIC DNA]</scope>
    <source>
        <strain evidence="9">AF211</strain>
    </source>
</reference>
<dbReference type="GO" id="GO:0008652">
    <property type="term" value="P:amino acid biosynthetic process"/>
    <property type="evidence" value="ECO:0007669"/>
    <property type="project" value="UniProtKB-KW"/>
</dbReference>
<dbReference type="Pfam" id="PF01202">
    <property type="entry name" value="SKI"/>
    <property type="match status" value="1"/>
</dbReference>
<dbReference type="GO" id="GO:0004765">
    <property type="term" value="F:shikimate kinase activity"/>
    <property type="evidence" value="ECO:0007669"/>
    <property type="project" value="UniProtKB-UniRule"/>
</dbReference>
<dbReference type="EMBL" id="CP011307">
    <property type="protein sequence ID" value="ALP95468.1"/>
    <property type="molecule type" value="Genomic_DNA"/>
</dbReference>
<dbReference type="InterPro" id="IPR027417">
    <property type="entry name" value="P-loop_NTPase"/>
</dbReference>
<feature type="binding site" evidence="7">
    <location>
        <position position="67"/>
    </location>
    <ligand>
        <name>substrate</name>
    </ligand>
</feature>
<dbReference type="GO" id="GO:0000287">
    <property type="term" value="F:magnesium ion binding"/>
    <property type="evidence" value="ECO:0007669"/>
    <property type="project" value="UniProtKB-UniRule"/>
</dbReference>
<sequence length="173" mass="19178">MFRRAGRWLKMKNIILIGMMGCGKTTCGGLLSRRLDRELVDTDALIAAREGRSIPEIFAAQGEDRFRELERGVAEELARREGLVVACGGGLPLRDDAMAPLKSSGTVVFLCRDPGETFDTVPMDARPLAQEGREAFLARFRNREPVYRFWADQIVTDFSSPEATVNAILEGLS</sequence>
<comment type="subcellular location">
    <subcellularLocation>
        <location evidence="7">Cytoplasm</location>
    </subcellularLocation>
</comment>
<dbReference type="GO" id="GO:0009073">
    <property type="term" value="P:aromatic amino acid family biosynthetic process"/>
    <property type="evidence" value="ECO:0007669"/>
    <property type="project" value="UniProtKB-KW"/>
</dbReference>
<feature type="binding site" evidence="7">
    <location>
        <position position="25"/>
    </location>
    <ligand>
        <name>Mg(2+)</name>
        <dbReference type="ChEBI" id="CHEBI:18420"/>
    </ligand>
</feature>
<feature type="binding site" evidence="7">
    <location>
        <position position="89"/>
    </location>
    <ligand>
        <name>substrate</name>
    </ligand>
</feature>
<dbReference type="PANTHER" id="PTHR21087:SF16">
    <property type="entry name" value="SHIKIMATE KINASE 1, CHLOROPLASTIC"/>
    <property type="match status" value="1"/>
</dbReference>
<dbReference type="GO" id="GO:0005829">
    <property type="term" value="C:cytosol"/>
    <property type="evidence" value="ECO:0007669"/>
    <property type="project" value="TreeGrafter"/>
</dbReference>
<dbReference type="Gene3D" id="3.40.50.300">
    <property type="entry name" value="P-loop containing nucleotide triphosphate hydrolases"/>
    <property type="match status" value="1"/>
</dbReference>
<dbReference type="STRING" id="1297617.IB211_03077"/>
<dbReference type="GO" id="GO:0005524">
    <property type="term" value="F:ATP binding"/>
    <property type="evidence" value="ECO:0007669"/>
    <property type="project" value="UniProtKB-UniRule"/>
</dbReference>
<dbReference type="AlphaFoldDB" id="A0A0S2W803"/>
<accession>A0A0S2W803</accession>
<dbReference type="GO" id="GO:0009423">
    <property type="term" value="P:chorismate biosynthetic process"/>
    <property type="evidence" value="ECO:0007669"/>
    <property type="project" value="UniProtKB-UniRule"/>
</dbReference>
<dbReference type="SUPFAM" id="SSF52540">
    <property type="entry name" value="P-loop containing nucleoside triphosphate hydrolases"/>
    <property type="match status" value="1"/>
</dbReference>
<reference evidence="8 9" key="1">
    <citation type="journal article" date="2015" name="Nat. Commun.">
        <title>Production of butyrate from lysine and the Amadori product fructoselysine by a human gut commensal.</title>
        <authorList>
            <person name="Bui T.P."/>
            <person name="Ritari J."/>
            <person name="Boeren S."/>
            <person name="de Waard P."/>
            <person name="Plugge C.M."/>
            <person name="de Vos W.M."/>
        </authorList>
    </citation>
    <scope>NUCLEOTIDE SEQUENCE [LARGE SCALE GENOMIC DNA]</scope>
    <source>
        <strain evidence="8 9">AF211</strain>
    </source>
</reference>
<comment type="cofactor">
    <cofactor evidence="7">
        <name>Mg(2+)</name>
        <dbReference type="ChEBI" id="CHEBI:18420"/>
    </cofactor>
    <text evidence="7">Binds 1 Mg(2+) ion per subunit.</text>
</comment>
<keyword evidence="6 7" id="KW-0057">Aromatic amino acid biosynthesis</keyword>
<evidence type="ECO:0000256" key="1">
    <source>
        <dbReference type="ARBA" id="ARBA00022605"/>
    </source>
</evidence>
<organism evidence="8 9">
    <name type="scientific">Intestinimonas butyriciproducens</name>
    <dbReference type="NCBI Taxonomy" id="1297617"/>
    <lineage>
        <taxon>Bacteria</taxon>
        <taxon>Bacillati</taxon>
        <taxon>Bacillota</taxon>
        <taxon>Clostridia</taxon>
        <taxon>Eubacteriales</taxon>
        <taxon>Intestinimonas</taxon>
    </lineage>
</organism>
<keyword evidence="7" id="KW-0963">Cytoplasm</keyword>
<dbReference type="InterPro" id="IPR031322">
    <property type="entry name" value="Shikimate/glucono_kinase"/>
</dbReference>
<evidence type="ECO:0000256" key="7">
    <source>
        <dbReference type="HAMAP-Rule" id="MF_00109"/>
    </source>
</evidence>
<comment type="function">
    <text evidence="7">Catalyzes the specific phosphorylation of the 3-hydroxyl group of shikimic acid using ATP as a cosubstrate.</text>
</comment>
<evidence type="ECO:0000313" key="9">
    <source>
        <dbReference type="Proteomes" id="UP000064844"/>
    </source>
</evidence>
<dbReference type="InterPro" id="IPR000623">
    <property type="entry name" value="Shikimate_kinase/TSH1"/>
</dbReference>
<dbReference type="PATRIC" id="fig|1297617.4.peg.3158"/>
<name>A0A0S2W803_9FIRM</name>
<keyword evidence="5 7" id="KW-0067">ATP-binding</keyword>
<keyword evidence="3 7" id="KW-0547">Nucleotide-binding</keyword>
<dbReference type="PANTHER" id="PTHR21087">
    <property type="entry name" value="SHIKIMATE KINASE"/>
    <property type="match status" value="1"/>
</dbReference>
<keyword evidence="4 7" id="KW-0418">Kinase</keyword>
<dbReference type="UniPathway" id="UPA00053">
    <property type="reaction ID" value="UER00088"/>
</dbReference>
<dbReference type="Proteomes" id="UP000064844">
    <property type="component" value="Chromosome"/>
</dbReference>
<evidence type="ECO:0000256" key="2">
    <source>
        <dbReference type="ARBA" id="ARBA00022679"/>
    </source>
</evidence>
<feature type="binding site" evidence="7">
    <location>
        <position position="143"/>
    </location>
    <ligand>
        <name>substrate</name>
    </ligand>
</feature>
<gene>
    <name evidence="7" type="primary">aroK</name>
    <name evidence="8" type="ORF">IB211_03077</name>
</gene>
<evidence type="ECO:0000256" key="5">
    <source>
        <dbReference type="ARBA" id="ARBA00022840"/>
    </source>
</evidence>